<evidence type="ECO:0000313" key="2">
    <source>
        <dbReference type="EMBL" id="TFB18518.1"/>
    </source>
</evidence>
<feature type="transmembrane region" description="Helical" evidence="1">
    <location>
        <begin position="260"/>
        <end position="288"/>
    </location>
</feature>
<dbReference type="Proteomes" id="UP000297975">
    <property type="component" value="Unassembled WGS sequence"/>
</dbReference>
<feature type="transmembrane region" description="Helical" evidence="1">
    <location>
        <begin position="32"/>
        <end position="54"/>
    </location>
</feature>
<evidence type="ECO:0000313" key="3">
    <source>
        <dbReference type="Proteomes" id="UP000297975"/>
    </source>
</evidence>
<dbReference type="OrthoDB" id="2983489at2"/>
<name>A0A4Y8IF33_9BACI</name>
<feature type="transmembrane region" description="Helical" evidence="1">
    <location>
        <begin position="74"/>
        <end position="93"/>
    </location>
</feature>
<feature type="transmembrane region" description="Helical" evidence="1">
    <location>
        <begin position="105"/>
        <end position="122"/>
    </location>
</feature>
<dbReference type="RefSeq" id="WP_134340723.1">
    <property type="nucleotide sequence ID" value="NZ_SOPW01000013.1"/>
</dbReference>
<keyword evidence="1" id="KW-0472">Membrane</keyword>
<keyword evidence="1" id="KW-0812">Transmembrane</keyword>
<accession>A0A4Y8IF33</accession>
<feature type="transmembrane region" description="Helical" evidence="1">
    <location>
        <begin position="209"/>
        <end position="239"/>
    </location>
</feature>
<comment type="caution">
    <text evidence="2">The sequence shown here is derived from an EMBL/GenBank/DDBJ whole genome shotgun (WGS) entry which is preliminary data.</text>
</comment>
<evidence type="ECO:0000256" key="1">
    <source>
        <dbReference type="SAM" id="Phobius"/>
    </source>
</evidence>
<dbReference type="AlphaFoldDB" id="A0A4Y8IF33"/>
<proteinExistence type="predicted"/>
<feature type="transmembrane region" description="Helical" evidence="1">
    <location>
        <begin position="300"/>
        <end position="320"/>
    </location>
</feature>
<gene>
    <name evidence="2" type="ORF">E3U55_12055</name>
</gene>
<keyword evidence="1" id="KW-1133">Transmembrane helix</keyword>
<protein>
    <submittedName>
        <fullName evidence="2">Uncharacterized protein</fullName>
    </submittedName>
</protein>
<dbReference type="EMBL" id="SOPW01000013">
    <property type="protein sequence ID" value="TFB18518.1"/>
    <property type="molecule type" value="Genomic_DNA"/>
</dbReference>
<keyword evidence="3" id="KW-1185">Reference proteome</keyword>
<feature type="transmembrane region" description="Helical" evidence="1">
    <location>
        <begin position="143"/>
        <end position="171"/>
    </location>
</feature>
<sequence>MNLRLITLLIIFLFSLEKGVFAHDLDKHESFGIIPILPNILLWITLLFVGFIWFKLISSLNHIKDSRALKISKIIGFSFLLWLIVIILQNWSLKGNNYNPILHSIPFNVGYIVLPFTLLSLLRLAYILSRKYLRELFKTPRYWFYFSGIIFLYSFFYLFASGLFVSSLIALPSSEDLPRSSNSFLLFSKTYGPLTMWDTVDFWLPNIKLYGVVSIGTLMMMLSVSILMAVNIFMVIYGWKMKKAKKKNLMVIGSTTGSSVAMAATSFCCCCLPALYPVIALLFGAAAAETISIALINSSGLLFNVIQIGLLSLIILSIIATSRIIKSMEPDTCTIN</sequence>
<reference evidence="2 3" key="1">
    <citation type="submission" date="2019-03" db="EMBL/GenBank/DDBJ databases">
        <authorList>
            <person name="He R.-H."/>
        </authorList>
    </citation>
    <scope>NUCLEOTIDE SEQUENCE [LARGE SCALE GENOMIC DNA]</scope>
    <source>
        <strain evidence="3">SH 714</strain>
    </source>
</reference>
<organism evidence="2 3">
    <name type="scientific">Filobacillus milosensis</name>
    <dbReference type="NCBI Taxonomy" id="94137"/>
    <lineage>
        <taxon>Bacteria</taxon>
        <taxon>Bacillati</taxon>
        <taxon>Bacillota</taxon>
        <taxon>Bacilli</taxon>
        <taxon>Bacillales</taxon>
        <taxon>Bacillaceae</taxon>
        <taxon>Filobacillus</taxon>
    </lineage>
</organism>